<evidence type="ECO:0000313" key="2">
    <source>
        <dbReference type="Proteomes" id="UP000432015"/>
    </source>
</evidence>
<protein>
    <submittedName>
        <fullName evidence="1">Uncharacterized protein</fullName>
    </submittedName>
</protein>
<keyword evidence="2" id="KW-1185">Reference proteome</keyword>
<evidence type="ECO:0000313" key="1">
    <source>
        <dbReference type="EMBL" id="MUN38626.1"/>
    </source>
</evidence>
<gene>
    <name evidence="1" type="ORF">GNZ18_18740</name>
</gene>
<proteinExistence type="predicted"/>
<accession>A0A7K1L303</accession>
<name>A0A7K1L303_9ACTN</name>
<dbReference type="AlphaFoldDB" id="A0A7K1L303"/>
<sequence>MPDPAVARMAGLADRAAAERAPAWLDLVRRYGEWELAEAAEAAVRVLRSADPGAETRVHRALLTPPPARPDAGGVVRLLLCCAAASDVRDLSGLPGEPALGDVAVIEPLVQLQCYAGDLLGGRDPVAVLGGVPE</sequence>
<organism evidence="1 2">
    <name type="scientific">Actinomadura litoris</name>
    <dbReference type="NCBI Taxonomy" id="2678616"/>
    <lineage>
        <taxon>Bacteria</taxon>
        <taxon>Bacillati</taxon>
        <taxon>Actinomycetota</taxon>
        <taxon>Actinomycetes</taxon>
        <taxon>Streptosporangiales</taxon>
        <taxon>Thermomonosporaceae</taxon>
        <taxon>Actinomadura</taxon>
    </lineage>
</organism>
<comment type="caution">
    <text evidence="1">The sequence shown here is derived from an EMBL/GenBank/DDBJ whole genome shotgun (WGS) entry which is preliminary data.</text>
</comment>
<dbReference type="RefSeq" id="WP_156217793.1">
    <property type="nucleotide sequence ID" value="NZ_WOFH01000006.1"/>
</dbReference>
<dbReference type="Proteomes" id="UP000432015">
    <property type="component" value="Unassembled WGS sequence"/>
</dbReference>
<dbReference type="EMBL" id="WOFH01000006">
    <property type="protein sequence ID" value="MUN38626.1"/>
    <property type="molecule type" value="Genomic_DNA"/>
</dbReference>
<reference evidence="1 2" key="1">
    <citation type="submission" date="2019-11" db="EMBL/GenBank/DDBJ databases">
        <authorList>
            <person name="Cao P."/>
        </authorList>
    </citation>
    <scope>NUCLEOTIDE SEQUENCE [LARGE SCALE GENOMIC DNA]</scope>
    <source>
        <strain evidence="1 2">NEAU-AAG5</strain>
    </source>
</reference>